<protein>
    <submittedName>
        <fullName evidence="1">Uncharacterized protein</fullName>
    </submittedName>
</protein>
<comment type="caution">
    <text evidence="1">The sequence shown here is derived from an EMBL/GenBank/DDBJ whole genome shotgun (WGS) entry which is preliminary data.</text>
</comment>
<dbReference type="Proteomes" id="UP001144978">
    <property type="component" value="Unassembled WGS sequence"/>
</dbReference>
<evidence type="ECO:0000313" key="2">
    <source>
        <dbReference type="Proteomes" id="UP001144978"/>
    </source>
</evidence>
<sequence length="66" mass="6875">MAVPDDNVFKAPISRGTILQMSPIRKSLGYPTAHPEEAHPGLSAKLRDAAAPDPAGAVPVSNEALE</sequence>
<keyword evidence="2" id="KW-1185">Reference proteome</keyword>
<reference evidence="1" key="1">
    <citation type="submission" date="2022-08" db="EMBL/GenBank/DDBJ databases">
        <title>Genome Sequence of Pycnoporus sanguineus.</title>
        <authorList>
            <person name="Buettner E."/>
        </authorList>
    </citation>
    <scope>NUCLEOTIDE SEQUENCE</scope>
    <source>
        <strain evidence="1">CG-C14</strain>
    </source>
</reference>
<gene>
    <name evidence="1" type="ORF">NUW54_g9602</name>
</gene>
<dbReference type="EMBL" id="JANSHE010003258">
    <property type="protein sequence ID" value="KAJ2986854.1"/>
    <property type="molecule type" value="Genomic_DNA"/>
</dbReference>
<accession>A0ACC1P5G8</accession>
<evidence type="ECO:0000313" key="1">
    <source>
        <dbReference type="EMBL" id="KAJ2986854.1"/>
    </source>
</evidence>
<name>A0ACC1P5G8_9APHY</name>
<organism evidence="1 2">
    <name type="scientific">Trametes sanguinea</name>
    <dbReference type="NCBI Taxonomy" id="158606"/>
    <lineage>
        <taxon>Eukaryota</taxon>
        <taxon>Fungi</taxon>
        <taxon>Dikarya</taxon>
        <taxon>Basidiomycota</taxon>
        <taxon>Agaricomycotina</taxon>
        <taxon>Agaricomycetes</taxon>
        <taxon>Polyporales</taxon>
        <taxon>Polyporaceae</taxon>
        <taxon>Trametes</taxon>
    </lineage>
</organism>
<proteinExistence type="predicted"/>